<evidence type="ECO:0000313" key="5">
    <source>
        <dbReference type="EMBL" id="AEP28208.1"/>
    </source>
</evidence>
<dbReference type="HOGENOM" id="CLU_071269_3_0_6"/>
<gene>
    <name evidence="5" type="ordered locus">GNIT_0053</name>
</gene>
<evidence type="ECO:0000256" key="3">
    <source>
        <dbReference type="ARBA" id="ARBA00022679"/>
    </source>
</evidence>
<protein>
    <submittedName>
        <fullName evidence="5">Glycosyl transferase, family 25</fullName>
    </submittedName>
</protein>
<dbReference type="CDD" id="cd06532">
    <property type="entry name" value="Glyco_transf_25"/>
    <property type="match status" value="1"/>
</dbReference>
<comment type="similarity">
    <text evidence="1">Belongs to the glycosyltransferase 25 family.</text>
</comment>
<dbReference type="KEGG" id="gni:GNIT_0053"/>
<keyword evidence="2" id="KW-0328">Glycosyltransferase</keyword>
<dbReference type="Pfam" id="PF01755">
    <property type="entry name" value="Glyco_transf_25"/>
    <property type="match status" value="1"/>
</dbReference>
<evidence type="ECO:0000259" key="4">
    <source>
        <dbReference type="Pfam" id="PF01755"/>
    </source>
</evidence>
<dbReference type="OrthoDB" id="9816113at2"/>
<feature type="domain" description="Glycosyl transferase family 25" evidence="4">
    <location>
        <begin position="5"/>
        <end position="176"/>
    </location>
</feature>
<dbReference type="Proteomes" id="UP000009282">
    <property type="component" value="Chromosome"/>
</dbReference>
<dbReference type="GO" id="GO:0016740">
    <property type="term" value="F:transferase activity"/>
    <property type="evidence" value="ECO:0007669"/>
    <property type="project" value="UniProtKB-KW"/>
</dbReference>
<dbReference type="RefSeq" id="WP_014107087.1">
    <property type="nucleotide sequence ID" value="NC_016041.1"/>
</dbReference>
<evidence type="ECO:0000256" key="1">
    <source>
        <dbReference type="ARBA" id="ARBA00006721"/>
    </source>
</evidence>
<sequence>MKKWKIYLINLARSTERLAACARQLDAHGLPYERIEAVDGDDMQNSTISDVYDFNKSSYHKRMTEGEIACYLSHVQTWQRIVDEKLDYAVILEDDILLQEGIQQGLDAIALFNEPWDLIKLAEAPIKRKVEHCIPVADFSLVTYNKVPIRSCAQVISFAGAKKLLANSSKVTRPVDVELQYWWKSELCVFGLQPYTVAPDHNLFSEIDKGQNRKKAKQSFPKKVVSGFYFLFKNKKELKKRLHKLNKR</sequence>
<dbReference type="InterPro" id="IPR002654">
    <property type="entry name" value="Glyco_trans_25"/>
</dbReference>
<keyword evidence="3 5" id="KW-0808">Transferase</keyword>
<organism evidence="5 6">
    <name type="scientific">Glaciecola nitratireducens (strain JCM 12485 / KCTC 12276 / FR1064)</name>
    <dbReference type="NCBI Taxonomy" id="1085623"/>
    <lineage>
        <taxon>Bacteria</taxon>
        <taxon>Pseudomonadati</taxon>
        <taxon>Pseudomonadota</taxon>
        <taxon>Gammaproteobacteria</taxon>
        <taxon>Alteromonadales</taxon>
        <taxon>Alteromonadaceae</taxon>
        <taxon>Brumicola</taxon>
    </lineage>
</organism>
<proteinExistence type="inferred from homology"/>
<dbReference type="PANTHER" id="PTHR10730:SF53">
    <property type="entry name" value="GLYCOSYLTRANSFERASE 25 FAMILY MEMBER"/>
    <property type="match status" value="1"/>
</dbReference>
<dbReference type="PANTHER" id="PTHR10730">
    <property type="entry name" value="PROCOLLAGEN-LYSINE,2-OXOGLUTARATE 5-DIOXYGENASE/GLYCOSYLTRANSFERASE 25 FAMILY MEMBER"/>
    <property type="match status" value="1"/>
</dbReference>
<dbReference type="eggNOG" id="COG3306">
    <property type="taxonomic scope" value="Bacteria"/>
</dbReference>
<evidence type="ECO:0000256" key="2">
    <source>
        <dbReference type="ARBA" id="ARBA00022676"/>
    </source>
</evidence>
<dbReference type="STRING" id="1085623.GNIT_0053"/>
<dbReference type="AlphaFoldDB" id="G4QEU5"/>
<name>G4QEU5_GLANF</name>
<dbReference type="EMBL" id="CP003060">
    <property type="protein sequence ID" value="AEP28208.1"/>
    <property type="molecule type" value="Genomic_DNA"/>
</dbReference>
<accession>G4QEU5</accession>
<evidence type="ECO:0000313" key="6">
    <source>
        <dbReference type="Proteomes" id="UP000009282"/>
    </source>
</evidence>
<dbReference type="InterPro" id="IPR050757">
    <property type="entry name" value="Collagen_mod_GT25"/>
</dbReference>
<reference evidence="5 6" key="1">
    <citation type="journal article" date="2011" name="J. Bacteriol.">
        <title>Complete genome sequence of seawater bacterium Glaciecola nitratireducens FR1064T.</title>
        <authorList>
            <person name="Bian F."/>
            <person name="Qin Q.L."/>
            <person name="Xie B.B."/>
            <person name="Shu Y.L."/>
            <person name="Zhang X.Y."/>
            <person name="Yu Y."/>
            <person name="Chen B."/>
            <person name="Chen X.L."/>
            <person name="Zhou B.C."/>
            <person name="Zhang Y.Z."/>
        </authorList>
    </citation>
    <scope>NUCLEOTIDE SEQUENCE [LARGE SCALE GENOMIC DNA]</scope>
    <source>
        <strain evidence="6">JCM 12485 / KCTC 12276 / FR1064</strain>
    </source>
</reference>
<keyword evidence="6" id="KW-1185">Reference proteome</keyword>